<dbReference type="AlphaFoldDB" id="A0ABD1ESD3"/>
<dbReference type="InterPro" id="IPR005137">
    <property type="entry name" value="BtpA"/>
</dbReference>
<comment type="similarity">
    <text evidence="1">Belongs to the BtpA family.</text>
</comment>
<proteinExistence type="inferred from homology"/>
<gene>
    <name evidence="2" type="ORF">ABEB36_006989</name>
</gene>
<accession>A0ABD1ESD3</accession>
<name>A0ABD1ESD3_HYPHA</name>
<organism evidence="2 3">
    <name type="scientific">Hypothenemus hampei</name>
    <name type="common">Coffee berry borer</name>
    <dbReference type="NCBI Taxonomy" id="57062"/>
    <lineage>
        <taxon>Eukaryota</taxon>
        <taxon>Metazoa</taxon>
        <taxon>Ecdysozoa</taxon>
        <taxon>Arthropoda</taxon>
        <taxon>Hexapoda</taxon>
        <taxon>Insecta</taxon>
        <taxon>Pterygota</taxon>
        <taxon>Neoptera</taxon>
        <taxon>Endopterygota</taxon>
        <taxon>Coleoptera</taxon>
        <taxon>Polyphaga</taxon>
        <taxon>Cucujiformia</taxon>
        <taxon>Curculionidae</taxon>
        <taxon>Scolytinae</taxon>
        <taxon>Hypothenemus</taxon>
    </lineage>
</organism>
<evidence type="ECO:0000313" key="2">
    <source>
        <dbReference type="EMBL" id="KAL1501708.1"/>
    </source>
</evidence>
<dbReference type="PIRSF" id="PIRSF005956">
    <property type="entry name" value="BtpA"/>
    <property type="match status" value="1"/>
</dbReference>
<dbReference type="Pfam" id="PF03437">
    <property type="entry name" value="BtpA"/>
    <property type="match status" value="1"/>
</dbReference>
<keyword evidence="3" id="KW-1185">Reference proteome</keyword>
<evidence type="ECO:0000313" key="3">
    <source>
        <dbReference type="Proteomes" id="UP001566132"/>
    </source>
</evidence>
<protein>
    <submittedName>
        <fullName evidence="2">Uncharacterized protein</fullName>
    </submittedName>
</protein>
<dbReference type="InterPro" id="IPR011060">
    <property type="entry name" value="RibuloseP-bd_barrel"/>
</dbReference>
<sequence length="270" mass="30047">MQRFRQLFNKKCSIIGMVHVKSLPGTPLFTNDIEKIVIEACRDTEIYLNHNLDGILVENMHDVPYVQSRHFDPEITATMSRICTEIRKIVPKVIPCGVQVLSCGNKEALAIAKACNFNFIRAEGFVFSHIGDEGFTDANAGSLLRYRRNIEAEDVLVLADIKKKHSSHSITSDVSLMETAKAAEFFLADGVVLTGISTGEPAKPDELMELKNISLPILVGSGVTLGNFRDYLQADALIIGSYFKAGGLWSNGIDKYRVEQFMNEFKRTVK</sequence>
<dbReference type="NCBIfam" id="TIGR00259">
    <property type="entry name" value="thylakoid_BtpA"/>
    <property type="match status" value="1"/>
</dbReference>
<comment type="caution">
    <text evidence="2">The sequence shown here is derived from an EMBL/GenBank/DDBJ whole genome shotgun (WGS) entry which is preliminary data.</text>
</comment>
<dbReference type="SUPFAM" id="SSF51366">
    <property type="entry name" value="Ribulose-phoshate binding barrel"/>
    <property type="match status" value="1"/>
</dbReference>
<reference evidence="2 3" key="1">
    <citation type="submission" date="2024-05" db="EMBL/GenBank/DDBJ databases">
        <title>Genetic variation in Jamaican populations of the coffee berry borer (Hypothenemus hampei).</title>
        <authorList>
            <person name="Errbii M."/>
            <person name="Myrie A."/>
        </authorList>
    </citation>
    <scope>NUCLEOTIDE SEQUENCE [LARGE SCALE GENOMIC DNA]</scope>
    <source>
        <strain evidence="2">JA-Hopewell-2020-01-JO</strain>
        <tissue evidence="2">Whole body</tissue>
    </source>
</reference>
<evidence type="ECO:0000256" key="1">
    <source>
        <dbReference type="ARBA" id="ARBA00006007"/>
    </source>
</evidence>
<dbReference type="EMBL" id="JBDJPC010000005">
    <property type="protein sequence ID" value="KAL1501708.1"/>
    <property type="molecule type" value="Genomic_DNA"/>
</dbReference>
<dbReference type="PANTHER" id="PTHR21381">
    <property type="entry name" value="ZGC:162297"/>
    <property type="match status" value="1"/>
</dbReference>
<dbReference type="Proteomes" id="UP001566132">
    <property type="component" value="Unassembled WGS sequence"/>
</dbReference>
<dbReference type="PANTHER" id="PTHR21381:SF3">
    <property type="entry name" value="SGC REGION PROTEIN SGCQ-RELATED"/>
    <property type="match status" value="1"/>
</dbReference>